<dbReference type="GO" id="GO:0050897">
    <property type="term" value="F:cobalt ion binding"/>
    <property type="evidence" value="ECO:0007669"/>
    <property type="project" value="TreeGrafter"/>
</dbReference>
<dbReference type="PANTHER" id="PTHR38430:SF1">
    <property type="entry name" value="PROTEIN-ARGININE KINASE ACTIVATOR PROTEIN"/>
    <property type="match status" value="1"/>
</dbReference>
<evidence type="ECO:0000259" key="1">
    <source>
        <dbReference type="PROSITE" id="PS50151"/>
    </source>
</evidence>
<accession>A0A4R3ML30</accession>
<dbReference type="EMBL" id="SMAL01000006">
    <property type="protein sequence ID" value="TCT14262.1"/>
    <property type="molecule type" value="Genomic_DNA"/>
</dbReference>
<organism evidence="2 3">
    <name type="scientific">Natranaerovirga pectinivora</name>
    <dbReference type="NCBI Taxonomy" id="682400"/>
    <lineage>
        <taxon>Bacteria</taxon>
        <taxon>Bacillati</taxon>
        <taxon>Bacillota</taxon>
        <taxon>Clostridia</taxon>
        <taxon>Lachnospirales</taxon>
        <taxon>Natranaerovirgaceae</taxon>
        <taxon>Natranaerovirga</taxon>
    </lineage>
</organism>
<reference evidence="2 3" key="1">
    <citation type="submission" date="2019-03" db="EMBL/GenBank/DDBJ databases">
        <title>Genomic Encyclopedia of Type Strains, Phase IV (KMG-IV): sequencing the most valuable type-strain genomes for metagenomic binning, comparative biology and taxonomic classification.</title>
        <authorList>
            <person name="Goeker M."/>
        </authorList>
    </citation>
    <scope>NUCLEOTIDE SEQUENCE [LARGE SCALE GENOMIC DNA]</scope>
    <source>
        <strain evidence="2 3">DSM 24629</strain>
    </source>
</reference>
<dbReference type="GO" id="GO:1990170">
    <property type="term" value="P:stress response to cadmium ion"/>
    <property type="evidence" value="ECO:0007669"/>
    <property type="project" value="TreeGrafter"/>
</dbReference>
<sequence>MFCDRCEKKQATVYLTKIINGKKTEIHLCESCAAESEKFYLDSEISFQNLFSGLLDLVQNPQQVAKNTTDIKCPNCQLTYQTFKKTGKFGCSICFKTFESYLNPIFKRIHGSHIHTGKIPKNTKKELIIKRQIDDLRRKLNEAISKEEYEEAATLRDKIRKLEKGDGASC</sequence>
<proteinExistence type="predicted"/>
<protein>
    <submittedName>
        <fullName evidence="2">Protein arginine kinase activator</fullName>
    </submittedName>
</protein>
<comment type="caution">
    <text evidence="2">The sequence shown here is derived from an EMBL/GenBank/DDBJ whole genome shotgun (WGS) entry which is preliminary data.</text>
</comment>
<gene>
    <name evidence="2" type="ORF">EDC18_10658</name>
</gene>
<dbReference type="OrthoDB" id="9788704at2"/>
<dbReference type="GO" id="GO:0005507">
    <property type="term" value="F:copper ion binding"/>
    <property type="evidence" value="ECO:0007669"/>
    <property type="project" value="TreeGrafter"/>
</dbReference>
<dbReference type="SUPFAM" id="SSF46600">
    <property type="entry name" value="C-terminal UvrC-binding domain of UvrB"/>
    <property type="match status" value="1"/>
</dbReference>
<dbReference type="PROSITE" id="PS50151">
    <property type="entry name" value="UVR"/>
    <property type="match status" value="1"/>
</dbReference>
<dbReference type="GO" id="GO:0008270">
    <property type="term" value="F:zinc ion binding"/>
    <property type="evidence" value="ECO:0007669"/>
    <property type="project" value="TreeGrafter"/>
</dbReference>
<dbReference type="GO" id="GO:0016301">
    <property type="term" value="F:kinase activity"/>
    <property type="evidence" value="ECO:0007669"/>
    <property type="project" value="UniProtKB-KW"/>
</dbReference>
<dbReference type="AlphaFoldDB" id="A0A4R3ML30"/>
<dbReference type="GO" id="GO:1990169">
    <property type="term" value="P:stress response to copper ion"/>
    <property type="evidence" value="ECO:0007669"/>
    <property type="project" value="TreeGrafter"/>
</dbReference>
<keyword evidence="2" id="KW-0808">Transferase</keyword>
<keyword evidence="2" id="KW-0418">Kinase</keyword>
<dbReference type="Gene3D" id="4.10.860.10">
    <property type="entry name" value="UVR domain"/>
    <property type="match status" value="1"/>
</dbReference>
<dbReference type="InterPro" id="IPR025542">
    <property type="entry name" value="YacH"/>
</dbReference>
<dbReference type="InterPro" id="IPR001943">
    <property type="entry name" value="UVR_dom"/>
</dbReference>
<dbReference type="PIRSF" id="PIRSF015034">
    <property type="entry name" value="YacH"/>
    <property type="match status" value="1"/>
</dbReference>
<dbReference type="GO" id="GO:0046870">
    <property type="term" value="F:cadmium ion binding"/>
    <property type="evidence" value="ECO:0007669"/>
    <property type="project" value="TreeGrafter"/>
</dbReference>
<evidence type="ECO:0000313" key="2">
    <source>
        <dbReference type="EMBL" id="TCT14262.1"/>
    </source>
</evidence>
<evidence type="ECO:0000313" key="3">
    <source>
        <dbReference type="Proteomes" id="UP000294902"/>
    </source>
</evidence>
<dbReference type="InterPro" id="IPR036876">
    <property type="entry name" value="UVR_dom_sf"/>
</dbReference>
<dbReference type="RefSeq" id="WP_132252515.1">
    <property type="nucleotide sequence ID" value="NZ_SMAL01000006.1"/>
</dbReference>
<dbReference type="Pfam" id="PF02151">
    <property type="entry name" value="UVR"/>
    <property type="match status" value="1"/>
</dbReference>
<feature type="domain" description="UVR" evidence="1">
    <location>
        <begin position="130"/>
        <end position="165"/>
    </location>
</feature>
<dbReference type="Proteomes" id="UP000294902">
    <property type="component" value="Unassembled WGS sequence"/>
</dbReference>
<name>A0A4R3ML30_9FIRM</name>
<dbReference type="PANTHER" id="PTHR38430">
    <property type="entry name" value="PROTEIN-ARGININE KINASE ACTIVATOR PROTEIN"/>
    <property type="match status" value="1"/>
</dbReference>
<keyword evidence="3" id="KW-1185">Reference proteome</keyword>